<accession>A0A6A6ZNW4</accession>
<dbReference type="Proteomes" id="UP000799424">
    <property type="component" value="Unassembled WGS sequence"/>
</dbReference>
<protein>
    <submittedName>
        <fullName evidence="2">Uncharacterized protein</fullName>
    </submittedName>
</protein>
<keyword evidence="1" id="KW-0472">Membrane</keyword>
<feature type="transmembrane region" description="Helical" evidence="1">
    <location>
        <begin position="12"/>
        <end position="34"/>
    </location>
</feature>
<organism evidence="2 3">
    <name type="scientific">Ophiobolus disseminans</name>
    <dbReference type="NCBI Taxonomy" id="1469910"/>
    <lineage>
        <taxon>Eukaryota</taxon>
        <taxon>Fungi</taxon>
        <taxon>Dikarya</taxon>
        <taxon>Ascomycota</taxon>
        <taxon>Pezizomycotina</taxon>
        <taxon>Dothideomycetes</taxon>
        <taxon>Pleosporomycetidae</taxon>
        <taxon>Pleosporales</taxon>
        <taxon>Pleosporineae</taxon>
        <taxon>Phaeosphaeriaceae</taxon>
        <taxon>Ophiobolus</taxon>
    </lineage>
</organism>
<evidence type="ECO:0000256" key="1">
    <source>
        <dbReference type="SAM" id="Phobius"/>
    </source>
</evidence>
<evidence type="ECO:0000313" key="3">
    <source>
        <dbReference type="Proteomes" id="UP000799424"/>
    </source>
</evidence>
<reference evidence="2" key="1">
    <citation type="journal article" date="2020" name="Stud. Mycol.">
        <title>101 Dothideomycetes genomes: a test case for predicting lifestyles and emergence of pathogens.</title>
        <authorList>
            <person name="Haridas S."/>
            <person name="Albert R."/>
            <person name="Binder M."/>
            <person name="Bloem J."/>
            <person name="Labutti K."/>
            <person name="Salamov A."/>
            <person name="Andreopoulos B."/>
            <person name="Baker S."/>
            <person name="Barry K."/>
            <person name="Bills G."/>
            <person name="Bluhm B."/>
            <person name="Cannon C."/>
            <person name="Castanera R."/>
            <person name="Culley D."/>
            <person name="Daum C."/>
            <person name="Ezra D."/>
            <person name="Gonzalez J."/>
            <person name="Henrissat B."/>
            <person name="Kuo A."/>
            <person name="Liang C."/>
            <person name="Lipzen A."/>
            <person name="Lutzoni F."/>
            <person name="Magnuson J."/>
            <person name="Mondo S."/>
            <person name="Nolan M."/>
            <person name="Ohm R."/>
            <person name="Pangilinan J."/>
            <person name="Park H.-J."/>
            <person name="Ramirez L."/>
            <person name="Alfaro M."/>
            <person name="Sun H."/>
            <person name="Tritt A."/>
            <person name="Yoshinaga Y."/>
            <person name="Zwiers L.-H."/>
            <person name="Turgeon B."/>
            <person name="Goodwin S."/>
            <person name="Spatafora J."/>
            <person name="Crous P."/>
            <person name="Grigoriev I."/>
        </authorList>
    </citation>
    <scope>NUCLEOTIDE SEQUENCE</scope>
    <source>
        <strain evidence="2">CBS 113818</strain>
    </source>
</reference>
<gene>
    <name evidence="2" type="ORF">CC86DRAFT_94038</name>
</gene>
<keyword evidence="1" id="KW-0812">Transmembrane</keyword>
<feature type="transmembrane region" description="Helical" evidence="1">
    <location>
        <begin position="155"/>
        <end position="177"/>
    </location>
</feature>
<name>A0A6A6ZNW4_9PLEO</name>
<feature type="transmembrane region" description="Helical" evidence="1">
    <location>
        <begin position="46"/>
        <end position="67"/>
    </location>
</feature>
<dbReference type="EMBL" id="MU006235">
    <property type="protein sequence ID" value="KAF2821935.1"/>
    <property type="molecule type" value="Genomic_DNA"/>
</dbReference>
<sequence length="199" mass="22333">MKHDNPSFGPLAAAATVAYWGLWIAFFQTLICARKRFKPREVRKQAAFYILTLGTVMPCTALLSFLWSAHAAAGTSNAGFVLVILPDEEDRRTVSLVLGAWMFGSPVLVALAMFGGYLLSPGVIIEDILHTVFGYVLVAFLALRLAGIAHEGWTVRILISVSFFWFVGRAMVSLWLLPRERVREDHSVHSFDYEIWRRS</sequence>
<dbReference type="AlphaFoldDB" id="A0A6A6ZNW4"/>
<evidence type="ECO:0000313" key="2">
    <source>
        <dbReference type="EMBL" id="KAF2821935.1"/>
    </source>
</evidence>
<proteinExistence type="predicted"/>
<feature type="transmembrane region" description="Helical" evidence="1">
    <location>
        <begin position="98"/>
        <end position="120"/>
    </location>
</feature>
<feature type="transmembrane region" description="Helical" evidence="1">
    <location>
        <begin position="132"/>
        <end position="149"/>
    </location>
</feature>
<keyword evidence="3" id="KW-1185">Reference proteome</keyword>
<keyword evidence="1" id="KW-1133">Transmembrane helix</keyword>